<dbReference type="SUPFAM" id="SSF48498">
    <property type="entry name" value="Tetracyclin repressor-like, C-terminal domain"/>
    <property type="match status" value="1"/>
</dbReference>
<dbReference type="PANTHER" id="PTHR30055:SF237">
    <property type="entry name" value="TRANSCRIPTIONAL REPRESSOR MCE3R"/>
    <property type="match status" value="1"/>
</dbReference>
<dbReference type="AlphaFoldDB" id="A0A1L7CWA7"/>
<dbReference type="RefSeq" id="WP_075691356.1">
    <property type="nucleotide sequence ID" value="NZ_CP009248.1"/>
</dbReference>
<dbReference type="InterPro" id="IPR050109">
    <property type="entry name" value="HTH-type_TetR-like_transc_reg"/>
</dbReference>
<dbReference type="PRINTS" id="PR00455">
    <property type="entry name" value="HTHTETR"/>
</dbReference>
<dbReference type="Pfam" id="PF17932">
    <property type="entry name" value="TetR_C_24"/>
    <property type="match status" value="1"/>
</dbReference>
<keyword evidence="1 2" id="KW-0238">DNA-binding</keyword>
<reference evidence="4 5" key="1">
    <citation type="submission" date="2014-08" db="EMBL/GenBank/DDBJ databases">
        <title>Complete genome sequence of Corynebacterium sphenisci CECT 5990(T) (=DSM 44792(T)), isolated from healthy wild penguins.</title>
        <authorList>
            <person name="Ruckert C."/>
            <person name="Albersmeier A."/>
            <person name="Winkler A."/>
            <person name="Kalinowski J."/>
        </authorList>
    </citation>
    <scope>NUCLEOTIDE SEQUENCE [LARGE SCALE GENOMIC DNA]</scope>
    <source>
        <strain evidence="4 5">DSM 44792</strain>
    </source>
</reference>
<dbReference type="PROSITE" id="PS50977">
    <property type="entry name" value="HTH_TETR_2"/>
    <property type="match status" value="1"/>
</dbReference>
<proteinExistence type="predicted"/>
<organism evidence="4 5">
    <name type="scientific">Corynebacterium sphenisci DSM 44792</name>
    <dbReference type="NCBI Taxonomy" id="1437874"/>
    <lineage>
        <taxon>Bacteria</taxon>
        <taxon>Bacillati</taxon>
        <taxon>Actinomycetota</taxon>
        <taxon>Actinomycetes</taxon>
        <taxon>Mycobacteriales</taxon>
        <taxon>Corynebacteriaceae</taxon>
        <taxon>Corynebacterium</taxon>
    </lineage>
</organism>
<evidence type="ECO:0000313" key="5">
    <source>
        <dbReference type="Proteomes" id="UP000185469"/>
    </source>
</evidence>
<dbReference type="Proteomes" id="UP000185469">
    <property type="component" value="Chromosome"/>
</dbReference>
<dbReference type="InterPro" id="IPR009057">
    <property type="entry name" value="Homeodomain-like_sf"/>
</dbReference>
<name>A0A1L7CWA7_9CORY</name>
<evidence type="ECO:0000259" key="3">
    <source>
        <dbReference type="PROSITE" id="PS50977"/>
    </source>
</evidence>
<dbReference type="KEGG" id="csph:CSPHI_02535"/>
<evidence type="ECO:0000256" key="1">
    <source>
        <dbReference type="ARBA" id="ARBA00023125"/>
    </source>
</evidence>
<dbReference type="SUPFAM" id="SSF46689">
    <property type="entry name" value="Homeodomain-like"/>
    <property type="match status" value="1"/>
</dbReference>
<sequence>MGTRAEQRTRRHAEIIAAAAGIIAERGFRGTRLEDVGAAVGISGPGLYRYVGGKEELLAQILVDVSVRLVDGARAVLAEAARAGWDDGRTLRELLAHHVEFAVSEPDRIRVQEREIGHLAPGPREKVRSLQRTYLEMWVEVLRRVRPDLDARTARVRTQLIAGLINSSRHIIRREGPELVRAQAMALALAVIDAG</sequence>
<evidence type="ECO:0000313" key="4">
    <source>
        <dbReference type="EMBL" id="APT90133.1"/>
    </source>
</evidence>
<dbReference type="InterPro" id="IPR041490">
    <property type="entry name" value="KstR2_TetR_C"/>
</dbReference>
<dbReference type="STRING" id="1437874.CSPHI_02535"/>
<protein>
    <submittedName>
        <fullName evidence="4">TetR family transcriptional regulator</fullName>
    </submittedName>
</protein>
<dbReference type="Gene3D" id="1.10.10.60">
    <property type="entry name" value="Homeodomain-like"/>
    <property type="match status" value="1"/>
</dbReference>
<dbReference type="GO" id="GO:0000976">
    <property type="term" value="F:transcription cis-regulatory region binding"/>
    <property type="evidence" value="ECO:0007669"/>
    <property type="project" value="TreeGrafter"/>
</dbReference>
<dbReference type="OrthoDB" id="9179041at2"/>
<dbReference type="PANTHER" id="PTHR30055">
    <property type="entry name" value="HTH-TYPE TRANSCRIPTIONAL REGULATOR RUTR"/>
    <property type="match status" value="1"/>
</dbReference>
<feature type="domain" description="HTH tetR-type" evidence="3">
    <location>
        <begin position="9"/>
        <end position="69"/>
    </location>
</feature>
<dbReference type="Gene3D" id="1.10.357.10">
    <property type="entry name" value="Tetracycline Repressor, domain 2"/>
    <property type="match status" value="1"/>
</dbReference>
<keyword evidence="5" id="KW-1185">Reference proteome</keyword>
<gene>
    <name evidence="4" type="ORF">CSPHI_02535</name>
</gene>
<feature type="DNA-binding region" description="H-T-H motif" evidence="2">
    <location>
        <begin position="32"/>
        <end position="51"/>
    </location>
</feature>
<dbReference type="GO" id="GO:0003700">
    <property type="term" value="F:DNA-binding transcription factor activity"/>
    <property type="evidence" value="ECO:0007669"/>
    <property type="project" value="TreeGrafter"/>
</dbReference>
<accession>A0A1L7CWA7</accession>
<dbReference type="EMBL" id="CP009248">
    <property type="protein sequence ID" value="APT90133.1"/>
    <property type="molecule type" value="Genomic_DNA"/>
</dbReference>
<dbReference type="InterPro" id="IPR001647">
    <property type="entry name" value="HTH_TetR"/>
</dbReference>
<dbReference type="Pfam" id="PF00440">
    <property type="entry name" value="TetR_N"/>
    <property type="match status" value="1"/>
</dbReference>
<dbReference type="InterPro" id="IPR036271">
    <property type="entry name" value="Tet_transcr_reg_TetR-rel_C_sf"/>
</dbReference>
<evidence type="ECO:0000256" key="2">
    <source>
        <dbReference type="PROSITE-ProRule" id="PRU00335"/>
    </source>
</evidence>